<proteinExistence type="predicted"/>
<gene>
    <name evidence="2" type="ORF">J108_06700</name>
</gene>
<sequence length="184" mass="21274">MPLLRTVESGRTAEIFGQESHMNLKSLVAQGAAVGALAMGTLGMSAVPAFAQPVGHPAYTQDHPNRPHGDDDDDWGGHDGRHNNGNWRGDDNRRDRDRDWRDDGRWQDDRREWRDNPWHYDQRPPWGWAPPPRAEWRGPLPDRWGPPPQAFDYWGHRVQPVWDDGFRTWGFWLFGIWIPLVSVG</sequence>
<comment type="caution">
    <text evidence="2">The sequence shown here is derived from an EMBL/GenBank/DDBJ whole genome shotgun (WGS) entry which is preliminary data.</text>
</comment>
<dbReference type="Proteomes" id="UP000014969">
    <property type="component" value="Unassembled WGS sequence"/>
</dbReference>
<evidence type="ECO:0000313" key="2">
    <source>
        <dbReference type="EMBL" id="EPQ24390.1"/>
    </source>
</evidence>
<feature type="region of interest" description="Disordered" evidence="1">
    <location>
        <begin position="55"/>
        <end position="104"/>
    </location>
</feature>
<organism evidence="2 3">
    <name type="scientific">Mycobacteroides abscessus subsp. bolletii CRM-0020</name>
    <dbReference type="NCBI Taxonomy" id="1306401"/>
    <lineage>
        <taxon>Bacteria</taxon>
        <taxon>Bacillati</taxon>
        <taxon>Actinomycetota</taxon>
        <taxon>Actinomycetes</taxon>
        <taxon>Mycobacteriales</taxon>
        <taxon>Mycobacteriaceae</taxon>
        <taxon>Mycobacteroides</taxon>
        <taxon>Mycobacteroides abscessus</taxon>
    </lineage>
</organism>
<evidence type="ECO:0000256" key="1">
    <source>
        <dbReference type="SAM" id="MobiDB-lite"/>
    </source>
</evidence>
<dbReference type="EMBL" id="ATFQ01000015">
    <property type="protein sequence ID" value="EPQ24390.1"/>
    <property type="molecule type" value="Genomic_DNA"/>
</dbReference>
<feature type="compositionally biased region" description="Basic and acidic residues" evidence="1">
    <location>
        <begin position="63"/>
        <end position="104"/>
    </location>
</feature>
<evidence type="ECO:0000313" key="3">
    <source>
        <dbReference type="Proteomes" id="UP000014969"/>
    </source>
</evidence>
<name>A0A829HYV6_9MYCO</name>
<reference evidence="2 3" key="1">
    <citation type="journal article" date="2013" name="Genome Announc.">
        <title>Genome Sequence of an Epidemic Isolate of Mycobacterium abscessus subsp. bolletii from Rio de Janeiro, Brazil.</title>
        <authorList>
            <person name="Davidson R.M."/>
            <person name="Reynolds P.R."/>
            <person name="Farias-Hesson E."/>
            <person name="Duarte R.S."/>
            <person name="Jackson M."/>
            <person name="Strong M."/>
        </authorList>
    </citation>
    <scope>NUCLEOTIDE SEQUENCE [LARGE SCALE GENOMIC DNA]</scope>
    <source>
        <strain evidence="2 3">CRM-0020</strain>
    </source>
</reference>
<dbReference type="AlphaFoldDB" id="A0A829HYV6"/>
<protein>
    <submittedName>
        <fullName evidence="2">Uncharacterized protein</fullName>
    </submittedName>
</protein>
<accession>A0A829HYV6</accession>